<keyword evidence="1" id="KW-0812">Transmembrane</keyword>
<evidence type="ECO:0000256" key="1">
    <source>
        <dbReference type="SAM" id="Phobius"/>
    </source>
</evidence>
<keyword evidence="1" id="KW-0472">Membrane</keyword>
<reference evidence="2" key="1">
    <citation type="submission" date="2023-01" db="EMBL/GenBank/DDBJ databases">
        <title>Oxazolidinone resistance genes in florfenicol resistant enterococci from beef cattle and veal calves at slaughter.</title>
        <authorList>
            <person name="Biggel M."/>
        </authorList>
    </citation>
    <scope>NUCLEOTIDE SEQUENCE</scope>
    <source>
        <strain evidence="2">K79-1</strain>
    </source>
</reference>
<keyword evidence="1" id="KW-1133">Transmembrane helix</keyword>
<dbReference type="PANTHER" id="PTHR37813">
    <property type="entry name" value="FELS-2 PROPHAGE PROTEIN"/>
    <property type="match status" value="1"/>
</dbReference>
<name>A0AAF0BJM6_9LACT</name>
<evidence type="ECO:0000313" key="3">
    <source>
        <dbReference type="Proteomes" id="UP001179483"/>
    </source>
</evidence>
<dbReference type="EMBL" id="CP116590">
    <property type="protein sequence ID" value="WCG38417.1"/>
    <property type="molecule type" value="Genomic_DNA"/>
</dbReference>
<feature type="transmembrane region" description="Helical" evidence="1">
    <location>
        <begin position="327"/>
        <end position="346"/>
    </location>
</feature>
<gene>
    <name evidence="2" type="ORF">PML80_03595</name>
</gene>
<evidence type="ECO:0008006" key="4">
    <source>
        <dbReference type="Google" id="ProtNLM"/>
    </source>
</evidence>
<dbReference type="SUPFAM" id="SSF48371">
    <property type="entry name" value="ARM repeat"/>
    <property type="match status" value="1"/>
</dbReference>
<evidence type="ECO:0000313" key="2">
    <source>
        <dbReference type="EMBL" id="WCG38417.1"/>
    </source>
</evidence>
<dbReference type="RefSeq" id="WP_271736442.1">
    <property type="nucleotide sequence ID" value="NZ_CP116590.1"/>
</dbReference>
<feature type="transmembrane region" description="Helical" evidence="1">
    <location>
        <begin position="302"/>
        <end position="320"/>
    </location>
</feature>
<protein>
    <recommendedName>
        <fullName evidence="4">Tape measure protein</fullName>
    </recommendedName>
</protein>
<dbReference type="AlphaFoldDB" id="A0AAF0BJM6"/>
<sequence>MMADGNVRIKLRIVGAEKAEKTVQGIENSFKSASRVIGNTMNDIGSSIANVGSQMTAGITLPIVGAVAASVNEFAKLEQSIGGIETLFKDSAQTVIRNADSAFQRAGVSANNYMEQATSFSATLLQGLGGDTAKAAEYADKAIVDMSDNANKMGTDIGMIQQAYQGFAKDNFTMLDNLKLGYGGTATEMARLVNESGVLNGEFEATAENVKDIPFSTLIDAIHVTQEELGITGTTAKEASETISGSFQSMIAAGQNLLGGLSQQGADVEKLMDNFVETVKIFADNVLGALETLWDNLPIPDWAKWLIGLIAIAGPILMIVGNIIIFLGNLITAIGIVGSAFTIIAGLITGPILAIIAGVLAIGGALVYLYNTNDEFKAKVEEIWLNIQLIFEEVVGIISDLVQGTFEILSDWWADNQQTFYDIVDRVWSAISDFFVTVMGAISDIINAVWQPISDWFQTNQGEILSTVDTVWNTIGDIFMDVLSNIADDIERTFNIIVAVIEFAMPFIERMITLTMDIILQVISIVMAIIQGDWQKAWEEIKETAQVIWTGIKDMMIMLWDSVKDYFYDLWETVKETTISTWEGIITWFQELPGKIMEVFNSIIESVANWISEMATKAQEFATEFGDKISQFFSELPYKIGFALGYVLATVGLWVIEMGAKAIEVGTNFVNNVVTWFQQLPSRIQTWLANTYNNVVAWVANMVSKAIEAGSNFINSVVTWFQQLPSRVQTWLSSTIARAQTWVSSMGAKATQAGSNFINNVINYFQQLPGRIQQWLSNAISRVVQWASQLASRGRQAGQDLVNAVMNAVSSLPGKIATAGKNVVEGFWNGIQSMGSWISSKVSGFFTGIVDGAKAALGIHSPSRVFRDEVGKWIPLGAVEGIEGEQTKLDTAIEHLVKLPKVDNLMPKVKTPASYASGNDTVYEYNDTYDDSRVIELLEIIAQKSLDVYLSDKKVGEGVAPVIDKILGKYSKQNDGRVAKPW</sequence>
<accession>A0AAF0BJM6</accession>
<dbReference type="Gene3D" id="1.20.120.20">
    <property type="entry name" value="Apolipoprotein"/>
    <property type="match status" value="1"/>
</dbReference>
<dbReference type="InterPro" id="IPR016024">
    <property type="entry name" value="ARM-type_fold"/>
</dbReference>
<dbReference type="Proteomes" id="UP001179483">
    <property type="component" value="Chromosome"/>
</dbReference>
<organism evidence="2 3">
    <name type="scientific">Aerococcus urinaeequi</name>
    <dbReference type="NCBI Taxonomy" id="51665"/>
    <lineage>
        <taxon>Bacteria</taxon>
        <taxon>Bacillati</taxon>
        <taxon>Bacillota</taxon>
        <taxon>Bacilli</taxon>
        <taxon>Lactobacillales</taxon>
        <taxon>Aerococcaceae</taxon>
        <taxon>Aerococcus</taxon>
    </lineage>
</organism>
<dbReference type="PANTHER" id="PTHR37813:SF1">
    <property type="entry name" value="FELS-2 PROPHAGE PROTEIN"/>
    <property type="match status" value="1"/>
</dbReference>
<proteinExistence type="predicted"/>